<feature type="transmembrane region" description="Helical" evidence="9">
    <location>
        <begin position="376"/>
        <end position="397"/>
    </location>
</feature>
<comment type="similarity">
    <text evidence="2 8">Belongs to the major facilitator superfamily. Sugar transporter (TC 2.A.1.1) family.</text>
</comment>
<evidence type="ECO:0000256" key="4">
    <source>
        <dbReference type="ARBA" id="ARBA00022692"/>
    </source>
</evidence>
<gene>
    <name evidence="11" type="ORF">G6O67_007955</name>
</gene>
<dbReference type="CDD" id="cd17356">
    <property type="entry name" value="MFS_HXT"/>
    <property type="match status" value="1"/>
</dbReference>
<evidence type="ECO:0000313" key="11">
    <source>
        <dbReference type="EMBL" id="KAF4504509.1"/>
    </source>
</evidence>
<feature type="transmembrane region" description="Helical" evidence="9">
    <location>
        <begin position="140"/>
        <end position="159"/>
    </location>
</feature>
<feature type="transmembrane region" description="Helical" evidence="9">
    <location>
        <begin position="329"/>
        <end position="348"/>
    </location>
</feature>
<evidence type="ECO:0000256" key="3">
    <source>
        <dbReference type="ARBA" id="ARBA00022448"/>
    </source>
</evidence>
<feature type="transmembrane region" description="Helical" evidence="9">
    <location>
        <begin position="266"/>
        <end position="289"/>
    </location>
</feature>
<dbReference type="GO" id="GO:0005351">
    <property type="term" value="F:carbohydrate:proton symporter activity"/>
    <property type="evidence" value="ECO:0007669"/>
    <property type="project" value="TreeGrafter"/>
</dbReference>
<dbReference type="InterPro" id="IPR036259">
    <property type="entry name" value="MFS_trans_sf"/>
</dbReference>
<dbReference type="SUPFAM" id="SSF103473">
    <property type="entry name" value="MFS general substrate transporter"/>
    <property type="match status" value="1"/>
</dbReference>
<dbReference type="Gene3D" id="1.20.1250.20">
    <property type="entry name" value="MFS general substrate transporter like domains"/>
    <property type="match status" value="1"/>
</dbReference>
<keyword evidence="3 8" id="KW-0813">Transport</keyword>
<dbReference type="FunFam" id="1.20.1250.20:FF:000026">
    <property type="entry name" value="MFS quinate transporter QutD"/>
    <property type="match status" value="1"/>
</dbReference>
<reference evidence="11 12" key="1">
    <citation type="journal article" date="2020" name="Genome Biol. Evol.">
        <title>A new high-quality draft genome assembly of the Chinese cordyceps Ophiocordyceps sinensis.</title>
        <authorList>
            <person name="Shu R."/>
            <person name="Zhang J."/>
            <person name="Meng Q."/>
            <person name="Zhang H."/>
            <person name="Zhou G."/>
            <person name="Li M."/>
            <person name="Wu P."/>
            <person name="Zhao Y."/>
            <person name="Chen C."/>
            <person name="Qin Q."/>
        </authorList>
    </citation>
    <scope>NUCLEOTIDE SEQUENCE [LARGE SCALE GENOMIC DNA]</scope>
    <source>
        <strain evidence="11 12">IOZ07</strain>
    </source>
</reference>
<dbReference type="InterPro" id="IPR020846">
    <property type="entry name" value="MFS_dom"/>
</dbReference>
<evidence type="ECO:0000256" key="1">
    <source>
        <dbReference type="ARBA" id="ARBA00004141"/>
    </source>
</evidence>
<dbReference type="InterPro" id="IPR005829">
    <property type="entry name" value="Sugar_transporter_CS"/>
</dbReference>
<dbReference type="OrthoDB" id="4142200at2759"/>
<protein>
    <recommendedName>
        <fullName evidence="10">Major facilitator superfamily (MFS) profile domain-containing protein</fullName>
    </recommendedName>
</protein>
<dbReference type="Pfam" id="PF00083">
    <property type="entry name" value="Sugar_tr"/>
    <property type="match status" value="1"/>
</dbReference>
<evidence type="ECO:0000256" key="9">
    <source>
        <dbReference type="SAM" id="Phobius"/>
    </source>
</evidence>
<keyword evidence="4 9" id="KW-0812">Transmembrane</keyword>
<evidence type="ECO:0000256" key="8">
    <source>
        <dbReference type="RuleBase" id="RU003346"/>
    </source>
</evidence>
<feature type="transmembrane region" description="Helical" evidence="9">
    <location>
        <begin position="7"/>
        <end position="32"/>
    </location>
</feature>
<feature type="transmembrane region" description="Helical" evidence="9">
    <location>
        <begin position="179"/>
        <end position="198"/>
    </location>
</feature>
<evidence type="ECO:0000259" key="10">
    <source>
        <dbReference type="PROSITE" id="PS50850"/>
    </source>
</evidence>
<feature type="transmembrane region" description="Helical" evidence="9">
    <location>
        <begin position="418"/>
        <end position="441"/>
    </location>
</feature>
<dbReference type="PANTHER" id="PTHR48022">
    <property type="entry name" value="PLASTIDIC GLUCOSE TRANSPORTER 4"/>
    <property type="match status" value="1"/>
</dbReference>
<dbReference type="PRINTS" id="PR00171">
    <property type="entry name" value="SUGRTRNSPORT"/>
</dbReference>
<keyword evidence="5 9" id="KW-1133">Transmembrane helix</keyword>
<comment type="caution">
    <text evidence="11">The sequence shown here is derived from an EMBL/GenBank/DDBJ whole genome shotgun (WGS) entry which is preliminary data.</text>
</comment>
<evidence type="ECO:0000256" key="7">
    <source>
        <dbReference type="ARBA" id="ARBA00023180"/>
    </source>
</evidence>
<keyword evidence="12" id="KW-1185">Reference proteome</keyword>
<dbReference type="EMBL" id="JAAVMX010000009">
    <property type="protein sequence ID" value="KAF4504509.1"/>
    <property type="molecule type" value="Genomic_DNA"/>
</dbReference>
<dbReference type="InterPro" id="IPR003663">
    <property type="entry name" value="Sugar/inositol_transpt"/>
</dbReference>
<proteinExistence type="inferred from homology"/>
<dbReference type="Proteomes" id="UP000557566">
    <property type="component" value="Unassembled WGS sequence"/>
</dbReference>
<dbReference type="PROSITE" id="PS00216">
    <property type="entry name" value="SUGAR_TRANSPORT_1"/>
    <property type="match status" value="1"/>
</dbReference>
<feature type="transmembrane region" description="Helical" evidence="9">
    <location>
        <begin position="301"/>
        <end position="322"/>
    </location>
</feature>
<keyword evidence="7" id="KW-0325">Glycoprotein</keyword>
<accession>A0A8H4LSH2</accession>
<dbReference type="InterPro" id="IPR005828">
    <property type="entry name" value="MFS_sugar_transport-like"/>
</dbReference>
<sequence>MRRATNVHFICSFAAIGGALFGFDISSMSGVIGTQAYKKYFGNPVSHVQGAITASMPAGSLVGSLMSSFLADILSRKVSLQVGCVFWIAGSLMQCASQNVSMLCAGRATAGLCVGIASSVVPIYQSEIAPKEIRGRMVSLQQWAITWGILIQYFIQYGVAERIGRGPSDPDQPTVAFRIPWGVQAVPGCVLLVGLFFCPHSPRWLASQDRWAEALEVLADLHGDGDLHDPRVLAQYREIEDALRLERKQADGSFAALLRRRMLKRLVLCMSIQAWSQLCGMNIMMYYIVYVMEGAGIASPLLAASIQYVVNVVMTLPAIFFLDKWGRRPALVIGSSLMMTWLFVSGAVQHYHGRPNTPETRTDQNEDATWIVADNRPASCAIIACSYLFVATFAATWGPTSWTYPAEVFPSRIRAKAVSISTATNWLFNMALAFAVPPLLWHANYRTYYLFGCFNAAASFHMFFTAHETKGFTLEEMDDVFDSGVPAWKRGRLFRGRLFRGRLFRRPLVALESGPVTESAAESAAKMDKLSEVYGRPETPWERALRRTSVAASLDT</sequence>
<feature type="transmembrane region" description="Helical" evidence="9">
    <location>
        <begin position="52"/>
        <end position="71"/>
    </location>
</feature>
<dbReference type="NCBIfam" id="TIGR00879">
    <property type="entry name" value="SP"/>
    <property type="match status" value="1"/>
</dbReference>
<keyword evidence="6 9" id="KW-0472">Membrane</keyword>
<evidence type="ECO:0000256" key="2">
    <source>
        <dbReference type="ARBA" id="ARBA00010992"/>
    </source>
</evidence>
<comment type="subcellular location">
    <subcellularLocation>
        <location evidence="1">Membrane</location>
        <topology evidence="1">Multi-pass membrane protein</topology>
    </subcellularLocation>
</comment>
<feature type="domain" description="Major facilitator superfamily (MFS) profile" evidence="10">
    <location>
        <begin position="10"/>
        <end position="470"/>
    </location>
</feature>
<dbReference type="GO" id="GO:0016020">
    <property type="term" value="C:membrane"/>
    <property type="evidence" value="ECO:0007669"/>
    <property type="project" value="UniProtKB-SubCell"/>
</dbReference>
<dbReference type="PROSITE" id="PS50850">
    <property type="entry name" value="MFS"/>
    <property type="match status" value="1"/>
</dbReference>
<evidence type="ECO:0000256" key="5">
    <source>
        <dbReference type="ARBA" id="ARBA00022989"/>
    </source>
</evidence>
<organism evidence="11 12">
    <name type="scientific">Ophiocordyceps sinensis</name>
    <dbReference type="NCBI Taxonomy" id="72228"/>
    <lineage>
        <taxon>Eukaryota</taxon>
        <taxon>Fungi</taxon>
        <taxon>Dikarya</taxon>
        <taxon>Ascomycota</taxon>
        <taxon>Pezizomycotina</taxon>
        <taxon>Sordariomycetes</taxon>
        <taxon>Hypocreomycetidae</taxon>
        <taxon>Hypocreales</taxon>
        <taxon>Ophiocordycipitaceae</taxon>
        <taxon>Ophiocordyceps</taxon>
    </lineage>
</organism>
<dbReference type="AlphaFoldDB" id="A0A8H4LSH2"/>
<dbReference type="InterPro" id="IPR050360">
    <property type="entry name" value="MFS_Sugar_Transporters"/>
</dbReference>
<dbReference type="PANTHER" id="PTHR48022:SF35">
    <property type="entry name" value="MAJOR FACILITATOR SUPERFAMILY (MFS) PROFILE DOMAIN-CONTAINING PROTEIN"/>
    <property type="match status" value="1"/>
</dbReference>
<name>A0A8H4LSH2_9HYPO</name>
<evidence type="ECO:0000313" key="12">
    <source>
        <dbReference type="Proteomes" id="UP000557566"/>
    </source>
</evidence>
<evidence type="ECO:0000256" key="6">
    <source>
        <dbReference type="ARBA" id="ARBA00023136"/>
    </source>
</evidence>